<feature type="transmembrane region" description="Helical" evidence="2">
    <location>
        <begin position="41"/>
        <end position="61"/>
    </location>
</feature>
<keyword evidence="2" id="KW-0812">Transmembrane</keyword>
<reference evidence="5" key="1">
    <citation type="submission" date="2016-10" db="EMBL/GenBank/DDBJ databases">
        <authorList>
            <person name="Varghese N."/>
            <person name="Submissions S."/>
        </authorList>
    </citation>
    <scope>NUCLEOTIDE SEQUENCE [LARGE SCALE GENOMIC DNA]</scope>
    <source>
        <strain evidence="5">CGMCC 1.6775</strain>
    </source>
</reference>
<dbReference type="RefSeq" id="WP_091999362.1">
    <property type="nucleotide sequence ID" value="NZ_FOUR01000002.1"/>
</dbReference>
<name>A0A1I4SW68_9GAMM</name>
<sequence>MSYILDALRKSETERRQGKVPDLGQQVQLIHRPKKKRASSAVVWIALALLVNAAVLAVVFWPDKGLIVTPVEQEAPSRVNGEAVAEASREPPAEVPEPVNQASADERVAETGEAEDLERPEPQAVPAPQVSEKPTIIVPSVSASDGNPVLPAAESSGRVPHLVELPLSFQKSIPDLTFNSHLYSSDPSSSRVMINDNYLRAGDTFSGLTVERITEDGVILSRQGQSFRVGTVRDWVSPR</sequence>
<dbReference type="GO" id="GO:0015627">
    <property type="term" value="C:type II protein secretion system complex"/>
    <property type="evidence" value="ECO:0007669"/>
    <property type="project" value="InterPro"/>
</dbReference>
<feature type="region of interest" description="Disordered" evidence="1">
    <location>
        <begin position="73"/>
        <end position="132"/>
    </location>
</feature>
<dbReference type="InterPro" id="IPR032389">
    <property type="entry name" value="GspB_C"/>
</dbReference>
<evidence type="ECO:0000313" key="5">
    <source>
        <dbReference type="Proteomes" id="UP000199339"/>
    </source>
</evidence>
<evidence type="ECO:0000256" key="1">
    <source>
        <dbReference type="SAM" id="MobiDB-lite"/>
    </source>
</evidence>
<keyword evidence="5" id="KW-1185">Reference proteome</keyword>
<protein>
    <submittedName>
        <fullName evidence="4">General secretion pathway protein B</fullName>
    </submittedName>
</protein>
<keyword evidence="2" id="KW-0472">Membrane</keyword>
<proteinExistence type="predicted"/>
<dbReference type="EMBL" id="FOUR01000002">
    <property type="protein sequence ID" value="SFM68619.1"/>
    <property type="molecule type" value="Genomic_DNA"/>
</dbReference>
<dbReference type="OrthoDB" id="5432325at2"/>
<dbReference type="AlphaFoldDB" id="A0A1I4SW68"/>
<keyword evidence="2" id="KW-1133">Transmembrane helix</keyword>
<dbReference type="Pfam" id="PF16537">
    <property type="entry name" value="T2SSB"/>
    <property type="match status" value="1"/>
</dbReference>
<evidence type="ECO:0000256" key="2">
    <source>
        <dbReference type="SAM" id="Phobius"/>
    </source>
</evidence>
<evidence type="ECO:0000259" key="3">
    <source>
        <dbReference type="Pfam" id="PF16537"/>
    </source>
</evidence>
<dbReference type="Proteomes" id="UP000199339">
    <property type="component" value="Unassembled WGS sequence"/>
</dbReference>
<gene>
    <name evidence="4" type="ORF">SAMN04487961_0884</name>
</gene>
<evidence type="ECO:0000313" key="4">
    <source>
        <dbReference type="EMBL" id="SFM68619.1"/>
    </source>
</evidence>
<accession>A0A1I4SW68</accession>
<feature type="domain" description="Type II secretion system protein GspB C-terminal" evidence="3">
    <location>
        <begin position="173"/>
        <end position="229"/>
    </location>
</feature>
<organism evidence="4 5">
    <name type="scientific">Marinobacter pelagius</name>
    <dbReference type="NCBI Taxonomy" id="379482"/>
    <lineage>
        <taxon>Bacteria</taxon>
        <taxon>Pseudomonadati</taxon>
        <taxon>Pseudomonadota</taxon>
        <taxon>Gammaproteobacteria</taxon>
        <taxon>Pseudomonadales</taxon>
        <taxon>Marinobacteraceae</taxon>
        <taxon>Marinobacter</taxon>
    </lineage>
</organism>